<keyword evidence="1" id="KW-0808">Transferase</keyword>
<dbReference type="EMBL" id="MHIG01000030">
    <property type="protein sequence ID" value="OGY46632.1"/>
    <property type="molecule type" value="Genomic_DNA"/>
</dbReference>
<dbReference type="Gene3D" id="3.40.50.1370">
    <property type="entry name" value="Aspartate/ornithine carbamoyltransferase"/>
    <property type="match status" value="2"/>
</dbReference>
<dbReference type="InterPro" id="IPR036792">
    <property type="entry name" value="Asp_carbatrfase_reg_C_sf"/>
</dbReference>
<dbReference type="GO" id="GO:0006221">
    <property type="term" value="P:pyrimidine nucleotide biosynthetic process"/>
    <property type="evidence" value="ECO:0007669"/>
    <property type="project" value="UniProtKB-KW"/>
</dbReference>
<dbReference type="GO" id="GO:0006207">
    <property type="term" value="P:'de novo' pyrimidine nucleobase biosynthetic process"/>
    <property type="evidence" value="ECO:0007669"/>
    <property type="project" value="InterPro"/>
</dbReference>
<reference evidence="5 6" key="1">
    <citation type="journal article" date="2016" name="Nat. Commun.">
        <title>Thousands of microbial genomes shed light on interconnected biogeochemical processes in an aquifer system.</title>
        <authorList>
            <person name="Anantharaman K."/>
            <person name="Brown C.T."/>
            <person name="Hug L.A."/>
            <person name="Sharon I."/>
            <person name="Castelle C.J."/>
            <person name="Probst A.J."/>
            <person name="Thomas B.C."/>
            <person name="Singh A."/>
            <person name="Wilkins M.J."/>
            <person name="Karaoz U."/>
            <person name="Brodie E.L."/>
            <person name="Williams K.H."/>
            <person name="Hubbard S.S."/>
            <person name="Banfield J.F."/>
        </authorList>
    </citation>
    <scope>NUCLEOTIDE SEQUENCE [LARGE SCALE GENOMIC DNA]</scope>
</reference>
<gene>
    <name evidence="5" type="ORF">A2840_01810</name>
</gene>
<dbReference type="InterPro" id="IPR002801">
    <property type="entry name" value="Asp_carbamoylTrfase_reg"/>
</dbReference>
<dbReference type="PANTHER" id="PTHR35805:SF1">
    <property type="entry name" value="ASPARTATE CARBAMOYLTRANSFERASE REGULATORY CHAIN"/>
    <property type="match status" value="1"/>
</dbReference>
<dbReference type="InterPro" id="IPR036901">
    <property type="entry name" value="Asp/Orn_carbamoylTrfase_sf"/>
</dbReference>
<accession>A0A1G1Y2W0</accession>
<evidence type="ECO:0000313" key="5">
    <source>
        <dbReference type="EMBL" id="OGY46632.1"/>
    </source>
</evidence>
<evidence type="ECO:0008006" key="7">
    <source>
        <dbReference type="Google" id="ProtNLM"/>
    </source>
</evidence>
<name>A0A1G1Y2W0_9BACT</name>
<dbReference type="GO" id="GO:0016743">
    <property type="term" value="F:carboxyl- or carbamoyltransferase activity"/>
    <property type="evidence" value="ECO:0007669"/>
    <property type="project" value="InterPro"/>
</dbReference>
<sequence length="598" mass="67918">MKHCIGVNLLRPDEIVNLLVHALQLIVSYMRNSVPSGLIYRPNKDDLAWLALKVAMIFEEPSSRTIGSQREAAEWWLARLGFPMLPDSSSLIKNESHTRSALTALQQRAAILCFRTKFEGVALHVAQFLERYGAQFPDWYRTAPIINCGDGTKNHPTQELLDLLTYLVYILGLLDSEGTPINHLTAPNVDRLEKILNQMDGEKLRTFVEDALNGKYAENPDVGLVIAIVGDLSHSRVCNSKLDLTAKFPRIKFILVSPSKFQVSKLRRDELGASVSVTEDITEALQADIIYYLRTQMERLEEVMSRAEAESALDRLRFTEWHMRQFQGVIQHPQPLDRFRDLIHPSLLNHPQVIIDLQALLGIPMRTAIYDVCWSNRHDHAPLLAVPKLQEGEYRILAEESIDEHRRKHLAHKQELGDQRSVNDIDRGMVLDWLPPGSGRLLDEMILRSGVYPNDVPTGIVVPNRRSPSRSHELGRDIFKDIIFLEDVFVPLEILGALKLFAPDMRVIVLRDGAYRKLDIPLAKAIPTILNCPNPACVSRTDPECESFIRVTRDRTSGAEALLQCPFCRDTFTEHQMFRTAWDKPVSPLRGYVNNLTA</sequence>
<dbReference type="InterPro" id="IPR006132">
    <property type="entry name" value="Asp/Orn_carbamoyltranf_P-bd"/>
</dbReference>
<evidence type="ECO:0000256" key="2">
    <source>
        <dbReference type="ARBA" id="ARBA00022975"/>
    </source>
</evidence>
<dbReference type="GO" id="GO:0006520">
    <property type="term" value="P:amino acid metabolic process"/>
    <property type="evidence" value="ECO:0007669"/>
    <property type="project" value="InterPro"/>
</dbReference>
<dbReference type="GO" id="GO:0016597">
    <property type="term" value="F:amino acid binding"/>
    <property type="evidence" value="ECO:0007669"/>
    <property type="project" value="InterPro"/>
</dbReference>
<dbReference type="PANTHER" id="PTHR35805">
    <property type="entry name" value="ASPARTATE CARBAMOYLTRANSFERASE REGULATORY CHAIN"/>
    <property type="match status" value="1"/>
</dbReference>
<comment type="caution">
    <text evidence="5">The sequence shown here is derived from an EMBL/GenBank/DDBJ whole genome shotgun (WGS) entry which is preliminary data.</text>
</comment>
<organism evidence="5 6">
    <name type="scientific">Candidatus Buchananbacteria bacterium RIFCSPHIGHO2_01_FULL_47_11b</name>
    <dbReference type="NCBI Taxonomy" id="1797537"/>
    <lineage>
        <taxon>Bacteria</taxon>
        <taxon>Candidatus Buchananiibacteriota</taxon>
    </lineage>
</organism>
<feature type="domain" description="Aspartate/ornithine carbamoyltransferase carbamoyl-P binding" evidence="3">
    <location>
        <begin position="2"/>
        <end position="166"/>
    </location>
</feature>
<evidence type="ECO:0000256" key="1">
    <source>
        <dbReference type="ARBA" id="ARBA00022679"/>
    </source>
</evidence>
<dbReference type="InterPro" id="IPR020542">
    <property type="entry name" value="Asp_carbamoyltrfase_reg_C"/>
</dbReference>
<evidence type="ECO:0000259" key="4">
    <source>
        <dbReference type="Pfam" id="PF02748"/>
    </source>
</evidence>
<proteinExistence type="predicted"/>
<evidence type="ECO:0000313" key="6">
    <source>
        <dbReference type="Proteomes" id="UP000178385"/>
    </source>
</evidence>
<dbReference type="SUPFAM" id="SSF53671">
    <property type="entry name" value="Aspartate/ornithine carbamoyltransferase"/>
    <property type="match status" value="2"/>
</dbReference>
<dbReference type="Pfam" id="PF02748">
    <property type="entry name" value="PyrI_C"/>
    <property type="match status" value="1"/>
</dbReference>
<protein>
    <recommendedName>
        <fullName evidence="7">Aspartate transcarbamylase</fullName>
    </recommendedName>
</protein>
<dbReference type="AlphaFoldDB" id="A0A1G1Y2W0"/>
<dbReference type="GO" id="GO:0009347">
    <property type="term" value="C:aspartate carbamoyltransferase complex"/>
    <property type="evidence" value="ECO:0007669"/>
    <property type="project" value="InterPro"/>
</dbReference>
<dbReference type="Gene3D" id="2.30.30.20">
    <property type="entry name" value="Aspartate carbamoyltransferase regulatory subunit, C-terminal domain"/>
    <property type="match status" value="1"/>
</dbReference>
<dbReference type="Pfam" id="PF02729">
    <property type="entry name" value="OTCace_N"/>
    <property type="match status" value="1"/>
</dbReference>
<evidence type="ECO:0000259" key="3">
    <source>
        <dbReference type="Pfam" id="PF02729"/>
    </source>
</evidence>
<feature type="domain" description="Aspartate carbamoyltransferase regulatory subunit C-terminal" evidence="4">
    <location>
        <begin position="526"/>
        <end position="576"/>
    </location>
</feature>
<keyword evidence="2" id="KW-0665">Pyrimidine biosynthesis</keyword>
<dbReference type="SUPFAM" id="SSF57825">
    <property type="entry name" value="Aspartate carbamoyltransferase, Regulatory-chain, C-terminal domain"/>
    <property type="match status" value="1"/>
</dbReference>
<dbReference type="Proteomes" id="UP000178385">
    <property type="component" value="Unassembled WGS sequence"/>
</dbReference>